<comment type="caution">
    <text evidence="5">The sequence shown here is derived from an EMBL/GenBank/DDBJ whole genome shotgun (WGS) entry which is preliminary data.</text>
</comment>
<dbReference type="AlphaFoldDB" id="A0A5C6AGN6"/>
<feature type="domain" description="DUF1553" evidence="4">
    <location>
        <begin position="221"/>
        <end position="341"/>
    </location>
</feature>
<gene>
    <name evidence="5" type="ORF">Pla52n_49820</name>
</gene>
<dbReference type="OrthoDB" id="232251at2"/>
<organism evidence="5 6">
    <name type="scientific">Stieleria varia</name>
    <dbReference type="NCBI Taxonomy" id="2528005"/>
    <lineage>
        <taxon>Bacteria</taxon>
        <taxon>Pseudomonadati</taxon>
        <taxon>Planctomycetota</taxon>
        <taxon>Planctomycetia</taxon>
        <taxon>Pirellulales</taxon>
        <taxon>Pirellulaceae</taxon>
        <taxon>Stieleria</taxon>
    </lineage>
</organism>
<reference evidence="5 6" key="1">
    <citation type="submission" date="2019-02" db="EMBL/GenBank/DDBJ databases">
        <title>Deep-cultivation of Planctomycetes and their phenomic and genomic characterization uncovers novel biology.</title>
        <authorList>
            <person name="Wiegand S."/>
            <person name="Jogler M."/>
            <person name="Boedeker C."/>
            <person name="Pinto D."/>
            <person name="Vollmers J."/>
            <person name="Rivas-Marin E."/>
            <person name="Kohn T."/>
            <person name="Peeters S.H."/>
            <person name="Heuer A."/>
            <person name="Rast P."/>
            <person name="Oberbeckmann S."/>
            <person name="Bunk B."/>
            <person name="Jeske O."/>
            <person name="Meyerdierks A."/>
            <person name="Storesund J.E."/>
            <person name="Kallscheuer N."/>
            <person name="Luecker S."/>
            <person name="Lage O.M."/>
            <person name="Pohl T."/>
            <person name="Merkel B.J."/>
            <person name="Hornburger P."/>
            <person name="Mueller R.-W."/>
            <person name="Bruemmer F."/>
            <person name="Labrenz M."/>
            <person name="Spormann A.M."/>
            <person name="Op Den Camp H."/>
            <person name="Overmann J."/>
            <person name="Amann R."/>
            <person name="Jetten M.S.M."/>
            <person name="Mascher T."/>
            <person name="Medema M.H."/>
            <person name="Devos D.P."/>
            <person name="Kaster A.-K."/>
            <person name="Ovreas L."/>
            <person name="Rohde M."/>
            <person name="Galperin M.Y."/>
            <person name="Jogler C."/>
        </authorList>
    </citation>
    <scope>NUCLEOTIDE SEQUENCE [LARGE SCALE GENOMIC DNA]</scope>
    <source>
        <strain evidence="5 6">Pla52n</strain>
    </source>
</reference>
<feature type="signal peptide" evidence="2">
    <location>
        <begin position="1"/>
        <end position="21"/>
    </location>
</feature>
<evidence type="ECO:0000259" key="3">
    <source>
        <dbReference type="Pfam" id="PF07583"/>
    </source>
</evidence>
<dbReference type="PANTHER" id="PTHR35889">
    <property type="entry name" value="CYCLOINULO-OLIGOSACCHARIDE FRUCTANOTRANSFERASE-RELATED"/>
    <property type="match status" value="1"/>
</dbReference>
<dbReference type="InterPro" id="IPR011444">
    <property type="entry name" value="DUF1549"/>
</dbReference>
<feature type="region of interest" description="Disordered" evidence="1">
    <location>
        <begin position="340"/>
        <end position="379"/>
    </location>
</feature>
<proteinExistence type="predicted"/>
<accession>A0A5C6AGN6</accession>
<evidence type="ECO:0008006" key="7">
    <source>
        <dbReference type="Google" id="ProtNLM"/>
    </source>
</evidence>
<keyword evidence="6" id="KW-1185">Reference proteome</keyword>
<dbReference type="Pfam" id="PF07587">
    <property type="entry name" value="PSD1"/>
    <property type="match status" value="1"/>
</dbReference>
<sequence precursor="true">MISSLLATAFLILIATSTAFAQQAPLCDDNTFVRRASLDLIGRIPTVDERESFLSTGDRAAFVDQLLDHPEHARFWSQHWATLLVGRFPIRETDRELLRAWIEQSILADKPLDRMAFELISASGVSTLDGPTNYMIANRDDQVLRLGRVFLGVQLDCTKCHDHPTQRWTNADYVAMERFFRPLRFREVSGGVEVYDEGNLSSDAELPQFLSGREPLTSAWRRELALMVVQSKPFSRAMVQRAWHWTMGGGISGDVDAVDRDSNPIAFASLEQLSERFRSSRFDLDELLREICLSPGYQSQVALDAANDSPSSEWEPQRATRMLLPEQWIASVAILTNANTANSRPPSAAELSEQTRELLGQPQSTLGSDPFDRTPTSQQTLRGLNRSVSSSFTQLDKLFLAAWGRPPTDAERESLGTLTSDQSLFVIIQSNPFLLNQ</sequence>
<dbReference type="PANTHER" id="PTHR35889:SF3">
    <property type="entry name" value="F-BOX DOMAIN-CONTAINING PROTEIN"/>
    <property type="match status" value="1"/>
</dbReference>
<dbReference type="InterPro" id="IPR022655">
    <property type="entry name" value="DUF1553"/>
</dbReference>
<dbReference type="Pfam" id="PF07583">
    <property type="entry name" value="PSCyt2"/>
    <property type="match status" value="1"/>
</dbReference>
<evidence type="ECO:0000313" key="6">
    <source>
        <dbReference type="Proteomes" id="UP000320176"/>
    </source>
</evidence>
<keyword evidence="2" id="KW-0732">Signal</keyword>
<feature type="domain" description="DUF1549" evidence="3">
    <location>
        <begin position="21"/>
        <end position="183"/>
    </location>
</feature>
<dbReference type="EMBL" id="SJPN01000006">
    <property type="protein sequence ID" value="TWT98468.1"/>
    <property type="molecule type" value="Genomic_DNA"/>
</dbReference>
<feature type="chain" id="PRO_5022891914" description="DUF1549 domain-containing protein" evidence="2">
    <location>
        <begin position="22"/>
        <end position="437"/>
    </location>
</feature>
<evidence type="ECO:0000313" key="5">
    <source>
        <dbReference type="EMBL" id="TWT98468.1"/>
    </source>
</evidence>
<name>A0A5C6AGN6_9BACT</name>
<evidence type="ECO:0000256" key="1">
    <source>
        <dbReference type="SAM" id="MobiDB-lite"/>
    </source>
</evidence>
<evidence type="ECO:0000256" key="2">
    <source>
        <dbReference type="SAM" id="SignalP"/>
    </source>
</evidence>
<dbReference type="RefSeq" id="WP_146522040.1">
    <property type="nucleotide sequence ID" value="NZ_CP151726.1"/>
</dbReference>
<dbReference type="Proteomes" id="UP000320176">
    <property type="component" value="Unassembled WGS sequence"/>
</dbReference>
<protein>
    <recommendedName>
        <fullName evidence="7">DUF1549 domain-containing protein</fullName>
    </recommendedName>
</protein>
<evidence type="ECO:0000259" key="4">
    <source>
        <dbReference type="Pfam" id="PF07587"/>
    </source>
</evidence>